<name>A0A6J5A078_9BURK</name>
<gene>
    <name evidence="1" type="ORF">LMG22037_00558</name>
</gene>
<dbReference type="EMBL" id="CADIKB010000001">
    <property type="protein sequence ID" value="CAB3644080.1"/>
    <property type="molecule type" value="Genomic_DNA"/>
</dbReference>
<reference evidence="1 2" key="1">
    <citation type="submission" date="2020-04" db="EMBL/GenBank/DDBJ databases">
        <authorList>
            <person name="De Canck E."/>
        </authorList>
    </citation>
    <scope>NUCLEOTIDE SEQUENCE [LARGE SCALE GENOMIC DNA]</scope>
    <source>
        <strain evidence="1 2">LMG 22037</strain>
    </source>
</reference>
<sequence>MVFGVCQYASHNGRLKGNRKVKVIYGLHWGDAIRVTRFEASQSRCAWFNSAVMAPVSWNSPKKTGV</sequence>
<accession>A0A6J5A078</accession>
<dbReference type="Proteomes" id="UP000494249">
    <property type="component" value="Unassembled WGS sequence"/>
</dbReference>
<evidence type="ECO:0000313" key="1">
    <source>
        <dbReference type="EMBL" id="CAB3644080.1"/>
    </source>
</evidence>
<protein>
    <submittedName>
        <fullName evidence="1">Uncharacterized protein</fullName>
    </submittedName>
</protein>
<proteinExistence type="predicted"/>
<organism evidence="1 2">
    <name type="scientific">Paraburkholderia phenoliruptrix</name>
    <dbReference type="NCBI Taxonomy" id="252970"/>
    <lineage>
        <taxon>Bacteria</taxon>
        <taxon>Pseudomonadati</taxon>
        <taxon>Pseudomonadota</taxon>
        <taxon>Betaproteobacteria</taxon>
        <taxon>Burkholderiales</taxon>
        <taxon>Burkholderiaceae</taxon>
        <taxon>Paraburkholderia</taxon>
    </lineage>
</organism>
<dbReference type="AlphaFoldDB" id="A0A6J5A078"/>
<evidence type="ECO:0000313" key="2">
    <source>
        <dbReference type="Proteomes" id="UP000494249"/>
    </source>
</evidence>